<protein>
    <submittedName>
        <fullName evidence="7">Acyl-CoA dehydrogenase fadE12</fullName>
        <ecNumber evidence="7">1.3.99.-</ecNumber>
    </submittedName>
</protein>
<keyword evidence="4" id="KW-0274">FAD</keyword>
<evidence type="ECO:0000256" key="4">
    <source>
        <dbReference type="ARBA" id="ARBA00022827"/>
    </source>
</evidence>
<reference evidence="7 8" key="1">
    <citation type="submission" date="2019-02" db="EMBL/GenBank/DDBJ databases">
        <authorList>
            <consortium name="Pathogen Informatics"/>
        </authorList>
    </citation>
    <scope>NUCLEOTIDE SEQUENCE [LARGE SCALE GENOMIC DNA]</scope>
    <source>
        <strain evidence="7 8">3012STDY6756504</strain>
    </source>
</reference>
<feature type="domain" description="Acyl-CoA dehydrogenase/oxidase C-terminal" evidence="6">
    <location>
        <begin position="224"/>
        <end position="352"/>
    </location>
</feature>
<sequence>MALGFEYERLEISVDFTRDEAQDAVAEVVVSLLERESAREAELWQPFVDTGLPAVALPERFGGDEMGVAAVSVLLTELAIDAVAIPALPTFGFGVLPLLGAPDTVAEKVFPAIAAGAVLTAALHEPGAPFTTKPATKAVAEGDKVRITGHKVAVPYAEQARWILVPTEAGVAVVDAAATGITRTASPVSGAMPEYTLHFDSVEIPADWLLPDAVAALHRCALASIGAVADGLLEGALKLTAEHVRTRHQFGRPLAEFQAVAQQIADLYVISRTLHAAALSANWALAQDDSSPDHQTRIDDDLDVLAYTVAAELPRAMQKCHHLHGGIGVDVTHSMHRYYSQAKDLARWLGGESLRLDRLGARCSSI</sequence>
<name>A0A4U8W4P4_9NOCA</name>
<dbReference type="Gene3D" id="1.20.140.10">
    <property type="entry name" value="Butyryl-CoA Dehydrogenase, subunit A, domain 3"/>
    <property type="match status" value="1"/>
</dbReference>
<evidence type="ECO:0000259" key="6">
    <source>
        <dbReference type="Pfam" id="PF00441"/>
    </source>
</evidence>
<evidence type="ECO:0000256" key="1">
    <source>
        <dbReference type="ARBA" id="ARBA00001974"/>
    </source>
</evidence>
<organism evidence="7 8">
    <name type="scientific">Nocardia cyriacigeorgica</name>
    <dbReference type="NCBI Taxonomy" id="135487"/>
    <lineage>
        <taxon>Bacteria</taxon>
        <taxon>Bacillati</taxon>
        <taxon>Actinomycetota</taxon>
        <taxon>Actinomycetes</taxon>
        <taxon>Mycobacteriales</taxon>
        <taxon>Nocardiaceae</taxon>
        <taxon>Nocardia</taxon>
    </lineage>
</organism>
<evidence type="ECO:0000313" key="7">
    <source>
        <dbReference type="EMBL" id="VFB00972.1"/>
    </source>
</evidence>
<dbReference type="AlphaFoldDB" id="A0A4U8W4P4"/>
<dbReference type="Gene3D" id="1.10.540.10">
    <property type="entry name" value="Acyl-CoA dehydrogenase/oxidase, N-terminal domain"/>
    <property type="match status" value="1"/>
</dbReference>
<evidence type="ECO:0000313" key="8">
    <source>
        <dbReference type="Proteomes" id="UP000290439"/>
    </source>
</evidence>
<dbReference type="InterPro" id="IPR037069">
    <property type="entry name" value="AcylCoA_DH/ox_N_sf"/>
</dbReference>
<dbReference type="Pfam" id="PF00441">
    <property type="entry name" value="Acyl-CoA_dh_1"/>
    <property type="match status" value="1"/>
</dbReference>
<dbReference type="PANTHER" id="PTHR43884:SF20">
    <property type="entry name" value="ACYL-COA DEHYDROGENASE FADE28"/>
    <property type="match status" value="1"/>
</dbReference>
<dbReference type="InterPro" id="IPR009075">
    <property type="entry name" value="AcylCo_DH/oxidase_C"/>
</dbReference>
<dbReference type="PANTHER" id="PTHR43884">
    <property type="entry name" value="ACYL-COA DEHYDROGENASE"/>
    <property type="match status" value="1"/>
</dbReference>
<keyword evidence="5 7" id="KW-0560">Oxidoreductase</keyword>
<accession>A0A4U8W4P4</accession>
<keyword evidence="3" id="KW-0285">Flavoprotein</keyword>
<dbReference type="Gene3D" id="2.40.110.10">
    <property type="entry name" value="Butyryl-CoA Dehydrogenase, subunit A, domain 2"/>
    <property type="match status" value="1"/>
</dbReference>
<dbReference type="EC" id="1.3.99.-" evidence="7"/>
<proteinExistence type="inferred from homology"/>
<evidence type="ECO:0000256" key="5">
    <source>
        <dbReference type="ARBA" id="ARBA00023002"/>
    </source>
</evidence>
<dbReference type="InterPro" id="IPR036250">
    <property type="entry name" value="AcylCo_DH-like_C"/>
</dbReference>
<comment type="cofactor">
    <cofactor evidence="1">
        <name>FAD</name>
        <dbReference type="ChEBI" id="CHEBI:57692"/>
    </cofactor>
</comment>
<dbReference type="InterPro" id="IPR009100">
    <property type="entry name" value="AcylCoA_DH/oxidase_NM_dom_sf"/>
</dbReference>
<dbReference type="SUPFAM" id="SSF47203">
    <property type="entry name" value="Acyl-CoA dehydrogenase C-terminal domain-like"/>
    <property type="match status" value="1"/>
</dbReference>
<evidence type="ECO:0000256" key="3">
    <source>
        <dbReference type="ARBA" id="ARBA00022630"/>
    </source>
</evidence>
<dbReference type="EMBL" id="LR215973">
    <property type="protein sequence ID" value="VFB00972.1"/>
    <property type="molecule type" value="Genomic_DNA"/>
</dbReference>
<gene>
    <name evidence="7" type="ORF">NCTC10797_04782</name>
</gene>
<dbReference type="GO" id="GO:0050660">
    <property type="term" value="F:flavin adenine dinucleotide binding"/>
    <property type="evidence" value="ECO:0007669"/>
    <property type="project" value="InterPro"/>
</dbReference>
<dbReference type="GO" id="GO:0003995">
    <property type="term" value="F:acyl-CoA dehydrogenase activity"/>
    <property type="evidence" value="ECO:0007669"/>
    <property type="project" value="TreeGrafter"/>
</dbReference>
<comment type="similarity">
    <text evidence="2">Belongs to the acyl-CoA dehydrogenase family.</text>
</comment>
<dbReference type="SUPFAM" id="SSF56645">
    <property type="entry name" value="Acyl-CoA dehydrogenase NM domain-like"/>
    <property type="match status" value="1"/>
</dbReference>
<evidence type="ECO:0000256" key="2">
    <source>
        <dbReference type="ARBA" id="ARBA00009347"/>
    </source>
</evidence>
<dbReference type="InterPro" id="IPR046373">
    <property type="entry name" value="Acyl-CoA_Oxase/DH_mid-dom_sf"/>
</dbReference>
<dbReference type="Proteomes" id="UP000290439">
    <property type="component" value="Chromosome"/>
</dbReference>